<sequence>MRVFESNNQESPWNSGDVYTYNSRQLTHRQPFLPIACVLKNE</sequence>
<accession>B3PFI7</accession>
<name>B3PFI7_CELJU</name>
<dbReference type="HOGENOM" id="CLU_3249050_0_0_6"/>
<dbReference type="STRING" id="498211.CJA_0103"/>
<dbReference type="EMBL" id="CP000934">
    <property type="protein sequence ID" value="ACE86047.1"/>
    <property type="molecule type" value="Genomic_DNA"/>
</dbReference>
<protein>
    <submittedName>
        <fullName evidence="1">Uncharacterized protein</fullName>
    </submittedName>
</protein>
<evidence type="ECO:0000313" key="1">
    <source>
        <dbReference type="EMBL" id="ACE86047.1"/>
    </source>
</evidence>
<gene>
    <name evidence="1" type="ordered locus">CJA_0103</name>
</gene>
<dbReference type="Proteomes" id="UP000001036">
    <property type="component" value="Chromosome"/>
</dbReference>
<proteinExistence type="predicted"/>
<evidence type="ECO:0000313" key="2">
    <source>
        <dbReference type="Proteomes" id="UP000001036"/>
    </source>
</evidence>
<reference evidence="1 2" key="1">
    <citation type="journal article" date="2008" name="J. Bacteriol.">
        <title>Insights into plant cell wall degradation from the genome sequence of the soil bacterium Cellvibrio japonicus.</title>
        <authorList>
            <person name="Deboy R.T."/>
            <person name="Mongodin E.F."/>
            <person name="Fouts D.E."/>
            <person name="Tailford L.E."/>
            <person name="Khouri H."/>
            <person name="Emerson J.B."/>
            <person name="Mohamoud Y."/>
            <person name="Watkins K."/>
            <person name="Henrissat B."/>
            <person name="Gilbert H.J."/>
            <person name="Nelson K.E."/>
        </authorList>
    </citation>
    <scope>NUCLEOTIDE SEQUENCE [LARGE SCALE GENOMIC DNA]</scope>
    <source>
        <strain evidence="1 2">Ueda107</strain>
    </source>
</reference>
<keyword evidence="2" id="KW-1185">Reference proteome</keyword>
<dbReference type="KEGG" id="cja:CJA_0103"/>
<organism evidence="1 2">
    <name type="scientific">Cellvibrio japonicus (strain Ueda107)</name>
    <name type="common">Pseudomonas fluorescens subsp. cellulosa</name>
    <dbReference type="NCBI Taxonomy" id="498211"/>
    <lineage>
        <taxon>Bacteria</taxon>
        <taxon>Pseudomonadati</taxon>
        <taxon>Pseudomonadota</taxon>
        <taxon>Gammaproteobacteria</taxon>
        <taxon>Cellvibrionales</taxon>
        <taxon>Cellvibrionaceae</taxon>
        <taxon>Cellvibrio</taxon>
    </lineage>
</organism>
<dbReference type="AlphaFoldDB" id="B3PFI7"/>